<comment type="caution">
    <text evidence="2">The sequence shown here is derived from an EMBL/GenBank/DDBJ whole genome shotgun (WGS) entry which is preliminary data.</text>
</comment>
<evidence type="ECO:0000313" key="2">
    <source>
        <dbReference type="EMBL" id="OLL25246.1"/>
    </source>
</evidence>
<name>A0A1U7LRE9_NEOID</name>
<sequence>MPHSPPAAFAQALPHINILPNTQYTERDIRDIVDHYNHLRAEEKNQTINTLRDLHRRELQQTCQELHSAYAEKHARKVAALKLSYQQKYTAEIESLRKQLDSLQTENASLHTQLEREQCDKQDLVSISTDLITAMDECIKSQNPPRLLR</sequence>
<proteinExistence type="predicted"/>
<evidence type="ECO:0000256" key="1">
    <source>
        <dbReference type="SAM" id="Coils"/>
    </source>
</evidence>
<dbReference type="EMBL" id="LXFE01000464">
    <property type="protein sequence ID" value="OLL25246.1"/>
    <property type="molecule type" value="Genomic_DNA"/>
</dbReference>
<organism evidence="2 3">
    <name type="scientific">Neolecta irregularis (strain DAH-3)</name>
    <dbReference type="NCBI Taxonomy" id="1198029"/>
    <lineage>
        <taxon>Eukaryota</taxon>
        <taxon>Fungi</taxon>
        <taxon>Dikarya</taxon>
        <taxon>Ascomycota</taxon>
        <taxon>Taphrinomycotina</taxon>
        <taxon>Neolectales</taxon>
        <taxon>Neolectaceae</taxon>
        <taxon>Neolecta</taxon>
    </lineage>
</organism>
<dbReference type="OrthoDB" id="5367584at2759"/>
<dbReference type="InterPro" id="IPR024312">
    <property type="entry name" value="TACC_fungi"/>
</dbReference>
<gene>
    <name evidence="2" type="ORF">NEOLI_000822</name>
</gene>
<keyword evidence="3" id="KW-1185">Reference proteome</keyword>
<protein>
    <submittedName>
        <fullName evidence="2">Microtubule protein alp7</fullName>
    </submittedName>
</protein>
<feature type="coiled-coil region" evidence="1">
    <location>
        <begin position="86"/>
        <end position="120"/>
    </location>
</feature>
<dbReference type="Proteomes" id="UP000186594">
    <property type="component" value="Unassembled WGS sequence"/>
</dbReference>
<evidence type="ECO:0000313" key="3">
    <source>
        <dbReference type="Proteomes" id="UP000186594"/>
    </source>
</evidence>
<accession>A0A1U7LRE9</accession>
<dbReference type="Pfam" id="PF12709">
    <property type="entry name" value="Fungal_TACC"/>
    <property type="match status" value="1"/>
</dbReference>
<dbReference type="AlphaFoldDB" id="A0A1U7LRE9"/>
<reference evidence="2 3" key="1">
    <citation type="submission" date="2016-04" db="EMBL/GenBank/DDBJ databases">
        <title>Evolutionary innovation and constraint leading to complex multicellularity in the Ascomycota.</title>
        <authorList>
            <person name="Cisse O."/>
            <person name="Nguyen A."/>
            <person name="Hewitt D.A."/>
            <person name="Jedd G."/>
            <person name="Stajich J.E."/>
        </authorList>
    </citation>
    <scope>NUCLEOTIDE SEQUENCE [LARGE SCALE GENOMIC DNA]</scope>
    <source>
        <strain evidence="2 3">DAH-3</strain>
    </source>
</reference>
<keyword evidence="1" id="KW-0175">Coiled coil</keyword>